<proteinExistence type="predicted"/>
<accession>A0ABM5EMP8</accession>
<gene>
    <name evidence="2" type="primary">LOC110088442</name>
</gene>
<sequence length="154" mass="17440">MRIPKLVETAKEPGVDLNCGIVVGIKTMGCACLASRFETCWPALVKDAHGVVVVFNPGLPSHVKEIEMWHSYFVHQQQLLESQCLLIAHRKPGSGGDPENLNLPSPLNRLQLIHSSLEEDPEDIRMEFIKYLKNVTNLVNENRDREEMQIIKDK</sequence>
<evidence type="ECO:0000313" key="2">
    <source>
        <dbReference type="RefSeq" id="XP_072834419.1"/>
    </source>
</evidence>
<organism evidence="1 2">
    <name type="scientific">Pogona vitticeps</name>
    <name type="common">central bearded dragon</name>
    <dbReference type="NCBI Taxonomy" id="103695"/>
    <lineage>
        <taxon>Eukaryota</taxon>
        <taxon>Metazoa</taxon>
        <taxon>Chordata</taxon>
        <taxon>Craniata</taxon>
        <taxon>Vertebrata</taxon>
        <taxon>Euteleostomi</taxon>
        <taxon>Lepidosauria</taxon>
        <taxon>Squamata</taxon>
        <taxon>Bifurcata</taxon>
        <taxon>Unidentata</taxon>
        <taxon>Episquamata</taxon>
        <taxon>Toxicofera</taxon>
        <taxon>Iguania</taxon>
        <taxon>Acrodonta</taxon>
        <taxon>Agamidae</taxon>
        <taxon>Amphibolurinae</taxon>
        <taxon>Pogona</taxon>
    </lineage>
</organism>
<evidence type="ECO:0000313" key="1">
    <source>
        <dbReference type="Proteomes" id="UP001652642"/>
    </source>
</evidence>
<name>A0ABM5EMP8_9SAUR</name>
<dbReference type="Proteomes" id="UP001652642">
    <property type="component" value="Chromosome 7"/>
</dbReference>
<keyword evidence="1" id="KW-1185">Reference proteome</keyword>
<dbReference type="RefSeq" id="XP_072834419.1">
    <property type="nucleotide sequence ID" value="XM_072978318.1"/>
</dbReference>
<protein>
    <submittedName>
        <fullName evidence="2">Intraflagellar transport protein 22 homolog isoform X2</fullName>
    </submittedName>
</protein>
<reference evidence="2" key="1">
    <citation type="submission" date="2025-08" db="UniProtKB">
        <authorList>
            <consortium name="RefSeq"/>
        </authorList>
    </citation>
    <scope>IDENTIFICATION</scope>
</reference>
<dbReference type="GeneID" id="110088442"/>